<comment type="caution">
    <text evidence="4">The sequence shown here is derived from an EMBL/GenBank/DDBJ whole genome shotgun (WGS) entry which is preliminary data.</text>
</comment>
<dbReference type="InterPro" id="IPR002885">
    <property type="entry name" value="PPR_rpt"/>
</dbReference>
<evidence type="ECO:0000313" key="5">
    <source>
        <dbReference type="Proteomes" id="UP000289738"/>
    </source>
</evidence>
<dbReference type="Gramene" id="arahy.Tifrunner.gnm2.ann2.Ah13g138600.1">
    <property type="protein sequence ID" value="arahy.Tifrunner.gnm2.ann2.Ah13g138600.1-CDS"/>
    <property type="gene ID" value="arahy.Tifrunner.gnm2.ann2.Ah13g138600"/>
</dbReference>
<evidence type="ECO:0008006" key="6">
    <source>
        <dbReference type="Google" id="ProtNLM"/>
    </source>
</evidence>
<feature type="repeat" description="PPR" evidence="2">
    <location>
        <begin position="693"/>
        <end position="723"/>
    </location>
</feature>
<organism evidence="4 5">
    <name type="scientific">Arachis hypogaea</name>
    <name type="common">Peanut</name>
    <dbReference type="NCBI Taxonomy" id="3818"/>
    <lineage>
        <taxon>Eukaryota</taxon>
        <taxon>Viridiplantae</taxon>
        <taxon>Streptophyta</taxon>
        <taxon>Embryophyta</taxon>
        <taxon>Tracheophyta</taxon>
        <taxon>Spermatophyta</taxon>
        <taxon>Magnoliopsida</taxon>
        <taxon>eudicotyledons</taxon>
        <taxon>Gunneridae</taxon>
        <taxon>Pentapetalae</taxon>
        <taxon>rosids</taxon>
        <taxon>fabids</taxon>
        <taxon>Fabales</taxon>
        <taxon>Fabaceae</taxon>
        <taxon>Papilionoideae</taxon>
        <taxon>50 kb inversion clade</taxon>
        <taxon>dalbergioids sensu lato</taxon>
        <taxon>Dalbergieae</taxon>
        <taxon>Pterocarpus clade</taxon>
        <taxon>Arachis</taxon>
    </lineage>
</organism>
<evidence type="ECO:0000256" key="2">
    <source>
        <dbReference type="PROSITE-ProRule" id="PRU00708"/>
    </source>
</evidence>
<evidence type="ECO:0000256" key="3">
    <source>
        <dbReference type="SAM" id="MobiDB-lite"/>
    </source>
</evidence>
<dbReference type="Pfam" id="PF01535">
    <property type="entry name" value="PPR"/>
    <property type="match status" value="4"/>
</dbReference>
<dbReference type="PANTHER" id="PTHR46935:SF1">
    <property type="entry name" value="OS01G0674700 PROTEIN"/>
    <property type="match status" value="1"/>
</dbReference>
<accession>A0A445A729</accession>
<feature type="repeat" description="PPR" evidence="2">
    <location>
        <begin position="740"/>
        <end position="774"/>
    </location>
</feature>
<dbReference type="GO" id="GO:0009507">
    <property type="term" value="C:chloroplast"/>
    <property type="evidence" value="ECO:0007669"/>
    <property type="project" value="TreeGrafter"/>
</dbReference>
<dbReference type="EMBL" id="SDMP01000013">
    <property type="protein sequence ID" value="RYR22250.1"/>
    <property type="molecule type" value="Genomic_DNA"/>
</dbReference>
<dbReference type="STRING" id="3818.A0A445A729"/>
<evidence type="ECO:0000313" key="4">
    <source>
        <dbReference type="EMBL" id="RYR22250.1"/>
    </source>
</evidence>
<dbReference type="Gene3D" id="1.25.40.10">
    <property type="entry name" value="Tetratricopeptide repeat domain"/>
    <property type="match status" value="3"/>
</dbReference>
<name>A0A445A729_ARAHY</name>
<dbReference type="PANTHER" id="PTHR46935">
    <property type="entry name" value="OS01G0674700 PROTEIN"/>
    <property type="match status" value="1"/>
</dbReference>
<keyword evidence="1" id="KW-0677">Repeat</keyword>
<feature type="repeat" description="PPR" evidence="2">
    <location>
        <begin position="520"/>
        <end position="554"/>
    </location>
</feature>
<keyword evidence="5" id="KW-1185">Reference proteome</keyword>
<feature type="compositionally biased region" description="Basic and acidic residues" evidence="3">
    <location>
        <begin position="120"/>
        <end position="143"/>
    </location>
</feature>
<evidence type="ECO:0000256" key="1">
    <source>
        <dbReference type="ARBA" id="ARBA00022737"/>
    </source>
</evidence>
<dbReference type="SUPFAM" id="SSF81901">
    <property type="entry name" value="HCP-like"/>
    <property type="match status" value="1"/>
</dbReference>
<dbReference type="SMR" id="A0A445A729"/>
<feature type="compositionally biased region" description="Polar residues" evidence="3">
    <location>
        <begin position="210"/>
        <end position="245"/>
    </location>
</feature>
<feature type="region of interest" description="Disordered" evidence="3">
    <location>
        <begin position="210"/>
        <end position="246"/>
    </location>
</feature>
<dbReference type="InterPro" id="IPR011990">
    <property type="entry name" value="TPR-like_helical_dom_sf"/>
</dbReference>
<gene>
    <name evidence="4" type="ORF">Ahy_B03g067532</name>
</gene>
<dbReference type="AlphaFoldDB" id="A0A445A729"/>
<dbReference type="FunFam" id="1.25.40.10:FF:000363">
    <property type="entry name" value="Pentatricopeptide repeat-containing protein"/>
    <property type="match status" value="1"/>
</dbReference>
<feature type="compositionally biased region" description="Acidic residues" evidence="3">
    <location>
        <begin position="148"/>
        <end position="159"/>
    </location>
</feature>
<dbReference type="GO" id="GO:0009658">
    <property type="term" value="P:chloroplast organization"/>
    <property type="evidence" value="ECO:0007669"/>
    <property type="project" value="InterPro"/>
</dbReference>
<sequence length="920" mass="104983">MNGNYAASASALHYAGNSFSSPYAVPISSRTFFFGNALNSSFSSRFHAFHVRKLNFEPVSASLNGGGGGGSDGSIFGLVSDLEFKPSFDEYLKVMESARARPFRGKEHGGTSAAAATTQKHKEREKGMSRKPRMEGGRGRDKIFQSVEESDDDDDDDGFEGSREGYTRSKVRRSPIKGFRKDYDGKGSNLVENVRDDRWLKHNSQSFSLGQESDEYNMSNNRGKSRSGRINNNIAKSNLNSSRGSSIEKGVTHELYSSKISGEKVASTRQSDYRTQGKALGGDKIVAGYEVMDRGIERRHNGVESFINRNGRENAKVNRGSKRYFDKDYDSDDLELDRAAFRSIEESDKITGKQQFSHKAMEERIQNLAKLLNGADINLAEWMFSKMMRSAKIKFNDYSITRVIIILGKLGNWRRVIQVIEWLQKRERFKSHKLRHIYTAALDALGKSRRPVEALNVFHEMQQQMSSYPDLVAYHSIAITLGQAGHMKELFDVIDIMRAPPKKKFKTGPLEKWDPRLEPDLVVYNAILNACIKREQWEGAFWVLQQLKDKGLQPTATTYGLVMEVMFACGKYNLVHEFFRKLQKSCIPNSLTYRVLVNALWKEGKTDETVLAVQEMEKRGIVGSASLYYDLARCLCAAGRSREALMQIDKICKVANKPLVVTYTGLMQASLDSRNIQDGAYIFEKMKKICSPNLVTCNIMLKGYLENGMFREAKEMFEQMLENTDRLRNNTDYKMLVIPDIYTFNIMLDACAAEKRWDDFQDIYQRMLYHGFYFNPKRHLRMVLEASRAGKEKPLEITWKHLDDTDRVPPASMVKERFCAKLEKDDYLGALSCITNIAQKDLEPFYKSWWLNLFKENSKRFQKGTLVRLMDETNNIVSNNSMPNPALVHLLQSCREMFLDTDHNSMKTVVGEGELVSRPL</sequence>
<protein>
    <recommendedName>
        <fullName evidence="6">Pentacotripeptide-repeat region of PRORP domain-containing protein</fullName>
    </recommendedName>
</protein>
<dbReference type="NCBIfam" id="TIGR00756">
    <property type="entry name" value="PPR"/>
    <property type="match status" value="4"/>
</dbReference>
<reference evidence="4 5" key="1">
    <citation type="submission" date="2019-01" db="EMBL/GenBank/DDBJ databases">
        <title>Sequencing of cultivated peanut Arachis hypogaea provides insights into genome evolution and oil improvement.</title>
        <authorList>
            <person name="Chen X."/>
        </authorList>
    </citation>
    <scope>NUCLEOTIDE SEQUENCE [LARGE SCALE GENOMIC DNA]</scope>
    <source>
        <strain evidence="5">cv. Fuhuasheng</strain>
        <tissue evidence="4">Leaves</tissue>
    </source>
</reference>
<feature type="region of interest" description="Disordered" evidence="3">
    <location>
        <begin position="102"/>
        <end position="170"/>
    </location>
</feature>
<feature type="repeat" description="PPR" evidence="2">
    <location>
        <begin position="589"/>
        <end position="623"/>
    </location>
</feature>
<dbReference type="InterPro" id="IPR044645">
    <property type="entry name" value="DG1/EMB2279-like"/>
</dbReference>
<proteinExistence type="predicted"/>
<dbReference type="OrthoDB" id="1909155at2759"/>
<dbReference type="PROSITE" id="PS51375">
    <property type="entry name" value="PPR"/>
    <property type="match status" value="4"/>
</dbReference>
<dbReference type="Proteomes" id="UP000289738">
    <property type="component" value="Chromosome B03"/>
</dbReference>
<dbReference type="Pfam" id="PF13041">
    <property type="entry name" value="PPR_2"/>
    <property type="match status" value="1"/>
</dbReference>